<accession>A0AAP2K2K8</accession>
<protein>
    <submittedName>
        <fullName evidence="1">DUF2560 family protein</fullName>
    </submittedName>
</protein>
<dbReference type="RefSeq" id="WP_071548364.1">
    <property type="nucleotide sequence ID" value="NZ_CP017671.1"/>
</dbReference>
<name>A0AAP2K2K8_PRORE</name>
<dbReference type="InterPro" id="IPR022544">
    <property type="entry name" value="Phage_P22_Orf80"/>
</dbReference>
<dbReference type="KEGG" id="prg:RB151_032310"/>
<dbReference type="AlphaFoldDB" id="A0AAP2K2K8"/>
<sequence>MKEITPTQKLALDIYRLVGKDSSATQAAMEFIGDSEIKFELFKDMYNTCQTESQFLARAQKAVREVKQILDLFPS</sequence>
<evidence type="ECO:0000313" key="1">
    <source>
        <dbReference type="EMBL" id="MBX6983126.1"/>
    </source>
</evidence>
<reference evidence="1" key="1">
    <citation type="submission" date="2019-02" db="EMBL/GenBank/DDBJ databases">
        <title>Genomic characterization of isolates from hospital effluents in KZN, South Africa.</title>
        <authorList>
            <person name="Ntshobeni N."/>
            <person name="Allam M."/>
            <person name="Ismail A."/>
            <person name="Amoako D."/>
            <person name="Essack S."/>
            <person name="Chenia H."/>
        </authorList>
    </citation>
    <scope>NUCLEOTIDE SEQUENCE</scope>
    <source>
        <strain evidence="1">AFE97_S1</strain>
    </source>
</reference>
<dbReference type="EMBL" id="SHDO01000057">
    <property type="protein sequence ID" value="MBX6983126.1"/>
    <property type="molecule type" value="Genomic_DNA"/>
</dbReference>
<organism evidence="1 2">
    <name type="scientific">Providencia rettgeri</name>
    <dbReference type="NCBI Taxonomy" id="587"/>
    <lineage>
        <taxon>Bacteria</taxon>
        <taxon>Pseudomonadati</taxon>
        <taxon>Pseudomonadota</taxon>
        <taxon>Gammaproteobacteria</taxon>
        <taxon>Enterobacterales</taxon>
        <taxon>Morganellaceae</taxon>
        <taxon>Providencia</taxon>
    </lineage>
</organism>
<dbReference type="Pfam" id="PF10834">
    <property type="entry name" value="DUF2560"/>
    <property type="match status" value="1"/>
</dbReference>
<proteinExistence type="predicted"/>
<comment type="caution">
    <text evidence="1">The sequence shown here is derived from an EMBL/GenBank/DDBJ whole genome shotgun (WGS) entry which is preliminary data.</text>
</comment>
<dbReference type="Proteomes" id="UP000824410">
    <property type="component" value="Unassembled WGS sequence"/>
</dbReference>
<evidence type="ECO:0000313" key="2">
    <source>
        <dbReference type="Proteomes" id="UP000824410"/>
    </source>
</evidence>
<gene>
    <name evidence="1" type="ORF">EX242_23075</name>
</gene>